<dbReference type="Pfam" id="PF16169">
    <property type="entry name" value="DUF4872"/>
    <property type="match status" value="1"/>
</dbReference>
<accession>A0A975B7Q9</accession>
<dbReference type="InterPro" id="IPR026935">
    <property type="entry name" value="BtrH_N"/>
</dbReference>
<dbReference type="EMBL" id="CP061799">
    <property type="protein sequence ID" value="QTA80120.1"/>
    <property type="molecule type" value="Genomic_DNA"/>
</dbReference>
<dbReference type="InterPro" id="IPR032369">
    <property type="entry name" value="DUF4872"/>
</dbReference>
<evidence type="ECO:0000313" key="3">
    <source>
        <dbReference type="EMBL" id="QTA80120.1"/>
    </source>
</evidence>
<name>A0A975B7Q9_9BACT</name>
<keyword evidence="4" id="KW-1185">Reference proteome</keyword>
<dbReference type="AlphaFoldDB" id="A0A975B7Q9"/>
<feature type="domain" description="DUF4872" evidence="2">
    <location>
        <begin position="154"/>
        <end position="328"/>
    </location>
</feature>
<gene>
    <name evidence="3" type="ORF">dnl_24070</name>
</gene>
<dbReference type="KEGG" id="dli:dnl_24070"/>
<evidence type="ECO:0000259" key="1">
    <source>
        <dbReference type="Pfam" id="PF14399"/>
    </source>
</evidence>
<proteinExistence type="predicted"/>
<sequence length="332" mass="37850">MEIPFEHHQAAHCETGVLSNLLSHHGLKISEAMVFGIGSGLFFGYFPFIRLNSLPLSAFRIATGGIMKRVTKRLGVKLKWEKFRNPETAMAALDRKLEEQVPVGCRTGAYWLSYFPRRYRFHFNMHNLVVYGKNDNDYIISDPVFADPVQCPSEDLQKARFARGPMPPKGRMYYVEHVPEKPDFEKAVRKGIKEVCITMLKAPVPFIGIKGMRYLAKKMEKWPQTLGEQKATLYLGQVVRMQEEIGTGGAGFRFIYGAFLQEAADITGNKKLSNLSLQMTEIGDRWRDFAVIGSRICKQRASETENYPQMADILRDCAQREQNLLKELAETV</sequence>
<evidence type="ECO:0000313" key="4">
    <source>
        <dbReference type="Proteomes" id="UP000663720"/>
    </source>
</evidence>
<organism evidence="3 4">
    <name type="scientific">Desulfonema limicola</name>
    <dbReference type="NCBI Taxonomy" id="45656"/>
    <lineage>
        <taxon>Bacteria</taxon>
        <taxon>Pseudomonadati</taxon>
        <taxon>Thermodesulfobacteriota</taxon>
        <taxon>Desulfobacteria</taxon>
        <taxon>Desulfobacterales</taxon>
        <taxon>Desulfococcaceae</taxon>
        <taxon>Desulfonema</taxon>
    </lineage>
</organism>
<feature type="domain" description="Butirosin biosynthesis protein H N-terminal" evidence="1">
    <location>
        <begin position="12"/>
        <end position="143"/>
    </location>
</feature>
<dbReference type="Proteomes" id="UP000663720">
    <property type="component" value="Chromosome"/>
</dbReference>
<reference evidence="3" key="1">
    <citation type="journal article" date="2021" name="Microb. Physiol.">
        <title>Proteogenomic Insights into the Physiology of Marine, Sulfate-Reducing, Filamentous Desulfonema limicola and Desulfonema magnum.</title>
        <authorList>
            <person name="Schnaars V."/>
            <person name="Wohlbrand L."/>
            <person name="Scheve S."/>
            <person name="Hinrichs C."/>
            <person name="Reinhardt R."/>
            <person name="Rabus R."/>
        </authorList>
    </citation>
    <scope>NUCLEOTIDE SEQUENCE</scope>
    <source>
        <strain evidence="3">5ac10</strain>
    </source>
</reference>
<dbReference type="Pfam" id="PF14399">
    <property type="entry name" value="BtrH_N"/>
    <property type="match status" value="1"/>
</dbReference>
<evidence type="ECO:0000259" key="2">
    <source>
        <dbReference type="Pfam" id="PF16169"/>
    </source>
</evidence>
<protein>
    <submittedName>
        <fullName evidence="3">Butirosin biosynthesis protein H N-terminal domain-containing protein, DUF4872</fullName>
    </submittedName>
</protein>
<dbReference type="RefSeq" id="WP_207691794.1">
    <property type="nucleotide sequence ID" value="NZ_CP061799.1"/>
</dbReference>